<dbReference type="AlphaFoldDB" id="A0A9J6P9W7"/>
<evidence type="ECO:0000256" key="3">
    <source>
        <dbReference type="SAM" id="Phobius"/>
    </source>
</evidence>
<evidence type="ECO:0000256" key="2">
    <source>
        <dbReference type="SAM" id="MobiDB-lite"/>
    </source>
</evidence>
<dbReference type="GO" id="GO:0009306">
    <property type="term" value="P:protein secretion"/>
    <property type="evidence" value="ECO:0007669"/>
    <property type="project" value="InterPro"/>
</dbReference>
<sequence>MSDTEEKNLPPSQKKLRDARRRGQVEQSQETVNGLKIVIGLVYCIVATPATVILFVQVYAIAAGAIPLPFAEAQETVMQRTLKMVTDISMPLYAIVIVSVIVTSILVLKGFVFAIDPIVPRPDKINPMSGFGRIFAVRNFVTFGVSVVKVFLMIATLGAVLWGGFRWLTRLGYCGFDCVVPVFVRLTLAVIAAAIVLFILGAIFDILLQRWLFRRDMKMSRTEMKNEMKEMFGSPEIRGERRRLQREAAQGGGARMGTANAAVVIVGGKGAIALAYDANRVPVPVTVAKGYDDSAEKIVNTAQGLSIPVVSDPQLVESLIRAAPLGQPIPRQAYTPVARILSQVTRR</sequence>
<feature type="transmembrane region" description="Helical" evidence="3">
    <location>
        <begin position="37"/>
        <end position="70"/>
    </location>
</feature>
<gene>
    <name evidence="4" type="ORF">NJQ99_10285</name>
</gene>
<reference evidence="4" key="1">
    <citation type="submission" date="2022-06" db="EMBL/GenBank/DDBJ databases">
        <title>Isolation and Genomics of Futiania mangrovii gen. nov., sp. nov., a Rare and Metabolically-versatile member in the Class Alphaproteobacteria.</title>
        <authorList>
            <person name="Liu L."/>
            <person name="Huang W.-C."/>
            <person name="Pan J."/>
            <person name="Li J."/>
            <person name="Huang Y."/>
            <person name="Du H."/>
            <person name="Liu Y."/>
            <person name="Li M."/>
        </authorList>
    </citation>
    <scope>NUCLEOTIDE SEQUENCE</scope>
    <source>
        <strain evidence="4">FT118</strain>
    </source>
</reference>
<dbReference type="PRINTS" id="PR00950">
    <property type="entry name" value="TYPE3IMSPROT"/>
</dbReference>
<keyword evidence="3" id="KW-0472">Membrane</keyword>
<dbReference type="RefSeq" id="WP_269332742.1">
    <property type="nucleotide sequence ID" value="NZ_JAMZFT010000002.1"/>
</dbReference>
<accession>A0A9J6P9W7</accession>
<evidence type="ECO:0000313" key="4">
    <source>
        <dbReference type="EMBL" id="MCP1336796.1"/>
    </source>
</evidence>
<feature type="transmembrane region" description="Helical" evidence="3">
    <location>
        <begin position="140"/>
        <end position="162"/>
    </location>
</feature>
<organism evidence="4 5">
    <name type="scientific">Futiania mangrovi</name>
    <dbReference type="NCBI Taxonomy" id="2959716"/>
    <lineage>
        <taxon>Bacteria</taxon>
        <taxon>Pseudomonadati</taxon>
        <taxon>Pseudomonadota</taxon>
        <taxon>Alphaproteobacteria</taxon>
        <taxon>Futianiales</taxon>
        <taxon>Futianiaceae</taxon>
        <taxon>Futiania</taxon>
    </lineage>
</organism>
<protein>
    <submittedName>
        <fullName evidence="4">EscU/YscU/HrcU family type III secretion system export apparatus switch protein</fullName>
    </submittedName>
</protein>
<dbReference type="Pfam" id="PF01312">
    <property type="entry name" value="Bac_export_2"/>
    <property type="match status" value="1"/>
</dbReference>
<proteinExistence type="inferred from homology"/>
<keyword evidence="3" id="KW-0812">Transmembrane</keyword>
<dbReference type="PANTHER" id="PTHR30531:SF12">
    <property type="entry name" value="FLAGELLAR BIOSYNTHETIC PROTEIN FLHB"/>
    <property type="match status" value="1"/>
</dbReference>
<comment type="caution">
    <text evidence="4">The sequence shown here is derived from an EMBL/GenBank/DDBJ whole genome shotgun (WGS) entry which is preliminary data.</text>
</comment>
<keyword evidence="5" id="KW-1185">Reference proteome</keyword>
<keyword evidence="3" id="KW-1133">Transmembrane helix</keyword>
<dbReference type="InterPro" id="IPR006135">
    <property type="entry name" value="T3SS_substrate_exporter"/>
</dbReference>
<feature type="region of interest" description="Disordered" evidence="2">
    <location>
        <begin position="1"/>
        <end position="23"/>
    </location>
</feature>
<dbReference type="EMBL" id="JAMZFT010000002">
    <property type="protein sequence ID" value="MCP1336796.1"/>
    <property type="molecule type" value="Genomic_DNA"/>
</dbReference>
<feature type="transmembrane region" description="Helical" evidence="3">
    <location>
        <begin position="90"/>
        <end position="119"/>
    </location>
</feature>
<dbReference type="PANTHER" id="PTHR30531">
    <property type="entry name" value="FLAGELLAR BIOSYNTHETIC PROTEIN FLHB"/>
    <property type="match status" value="1"/>
</dbReference>
<dbReference type="SUPFAM" id="SSF160544">
    <property type="entry name" value="EscU C-terminal domain-like"/>
    <property type="match status" value="1"/>
</dbReference>
<evidence type="ECO:0000256" key="1">
    <source>
        <dbReference type="ARBA" id="ARBA00010690"/>
    </source>
</evidence>
<name>A0A9J6P9W7_9PROT</name>
<comment type="similarity">
    <text evidence="1">Belongs to the type III secretion exporter family.</text>
</comment>
<feature type="transmembrane region" description="Helical" evidence="3">
    <location>
        <begin position="182"/>
        <end position="208"/>
    </location>
</feature>
<dbReference type="Proteomes" id="UP001055804">
    <property type="component" value="Unassembled WGS sequence"/>
</dbReference>
<evidence type="ECO:0000313" key="5">
    <source>
        <dbReference type="Proteomes" id="UP001055804"/>
    </source>
</evidence>
<dbReference type="Gene3D" id="3.40.1690.10">
    <property type="entry name" value="secretion proteins EscU"/>
    <property type="match status" value="1"/>
</dbReference>
<dbReference type="InterPro" id="IPR029025">
    <property type="entry name" value="T3SS_substrate_exporter_C"/>
</dbReference>
<dbReference type="GO" id="GO:0005886">
    <property type="term" value="C:plasma membrane"/>
    <property type="evidence" value="ECO:0007669"/>
    <property type="project" value="TreeGrafter"/>
</dbReference>